<dbReference type="GeneID" id="19327853"/>
<dbReference type="eggNOG" id="KOG1208">
    <property type="taxonomic scope" value="Eukaryota"/>
</dbReference>
<evidence type="ECO:0000256" key="2">
    <source>
        <dbReference type="ARBA" id="ARBA00022857"/>
    </source>
</evidence>
<dbReference type="HOGENOM" id="CLU_010194_44_6_1"/>
<comment type="similarity">
    <text evidence="1">Belongs to the short-chain dehydrogenases/reductases (SDR) family.</text>
</comment>
<dbReference type="Pfam" id="PF00106">
    <property type="entry name" value="adh_short"/>
    <property type="match status" value="1"/>
</dbReference>
<dbReference type="SUPFAM" id="SSF51735">
    <property type="entry name" value="NAD(P)-binding Rossmann-fold domains"/>
    <property type="match status" value="1"/>
</dbReference>
<proteinExistence type="inferred from homology"/>
<evidence type="ECO:0000313" key="5">
    <source>
        <dbReference type="Proteomes" id="UP000014074"/>
    </source>
</evidence>
<dbReference type="KEGG" id="tmn:UCRPA7_7124"/>
<dbReference type="InterPro" id="IPR002347">
    <property type="entry name" value="SDR_fam"/>
</dbReference>
<keyword evidence="2" id="KW-0521">NADP</keyword>
<dbReference type="Gene3D" id="3.40.50.720">
    <property type="entry name" value="NAD(P)-binding Rossmann-like Domain"/>
    <property type="match status" value="1"/>
</dbReference>
<keyword evidence="3" id="KW-0560">Oxidoreductase</keyword>
<gene>
    <name evidence="4" type="ORF">UCRPA7_7124</name>
</gene>
<dbReference type="PANTHER" id="PTHR24320">
    <property type="entry name" value="RETINOL DEHYDROGENASE"/>
    <property type="match status" value="1"/>
</dbReference>
<dbReference type="Proteomes" id="UP000014074">
    <property type="component" value="Unassembled WGS sequence"/>
</dbReference>
<dbReference type="InterPro" id="IPR036291">
    <property type="entry name" value="NAD(P)-bd_dom_sf"/>
</dbReference>
<dbReference type="OrthoDB" id="191139at2759"/>
<protein>
    <submittedName>
        <fullName evidence="4">Putative short-chain dehydrogenase protein</fullName>
    </submittedName>
</protein>
<dbReference type="EMBL" id="KB933267">
    <property type="protein sequence ID" value="EON97362.1"/>
    <property type="molecule type" value="Genomic_DNA"/>
</dbReference>
<sequence>MLRSLFAQWLPPSPAFTDKDVPNQSGKVFIVTGGNSGLGKALIEFLYPTGATIYMASRSKERAEQAIEEITSKVPAPATPAVLKYLHLDLDDLEAVKTSAAAFAAQETRLDVLFNNAGVGGVPVGSKTKQGLESHIGVNCVAPLLFTQELLGHLKSAAAIAPPNSVRVVWSASILVETNAPKGGIDFDVIDSGETQNFLHDYSASKCGNWFLAIEGAARYGSDGVISVAQNPGQLNTEVFRYLGPITREVLRRLVLYDVRYGVYTMLYAAFSPEITMETNGAYILPWGRIRTTNPRPDIQEAVDMGAAKKFWDWCEGKWKPHT</sequence>
<dbReference type="RefSeq" id="XP_007917843.1">
    <property type="nucleotide sequence ID" value="XM_007919652.1"/>
</dbReference>
<accession>R8BDJ1</accession>
<keyword evidence="5" id="KW-1185">Reference proteome</keyword>
<evidence type="ECO:0000256" key="3">
    <source>
        <dbReference type="ARBA" id="ARBA00023002"/>
    </source>
</evidence>
<dbReference type="AlphaFoldDB" id="R8BDJ1"/>
<name>R8BDJ1_PHAM7</name>
<evidence type="ECO:0000256" key="1">
    <source>
        <dbReference type="ARBA" id="ARBA00006484"/>
    </source>
</evidence>
<dbReference type="PANTHER" id="PTHR24320:SF236">
    <property type="entry name" value="SHORT-CHAIN DEHYDROGENASE-RELATED"/>
    <property type="match status" value="1"/>
</dbReference>
<reference evidence="5" key="1">
    <citation type="journal article" date="2013" name="Genome Announc.">
        <title>Draft genome sequence of the ascomycete Phaeoacremonium aleophilum strain UCR-PA7, a causal agent of the esca disease complex in grapevines.</title>
        <authorList>
            <person name="Blanco-Ulate B."/>
            <person name="Rolshausen P."/>
            <person name="Cantu D."/>
        </authorList>
    </citation>
    <scope>NUCLEOTIDE SEQUENCE [LARGE SCALE GENOMIC DNA]</scope>
    <source>
        <strain evidence="5">UCR-PA7</strain>
    </source>
</reference>
<dbReference type="PRINTS" id="PR00081">
    <property type="entry name" value="GDHRDH"/>
</dbReference>
<dbReference type="GO" id="GO:0016491">
    <property type="term" value="F:oxidoreductase activity"/>
    <property type="evidence" value="ECO:0007669"/>
    <property type="project" value="UniProtKB-KW"/>
</dbReference>
<evidence type="ECO:0000313" key="4">
    <source>
        <dbReference type="EMBL" id="EON97362.1"/>
    </source>
</evidence>
<organism evidence="4 5">
    <name type="scientific">Phaeoacremonium minimum (strain UCR-PA7)</name>
    <name type="common">Esca disease fungus</name>
    <name type="synonym">Togninia minima</name>
    <dbReference type="NCBI Taxonomy" id="1286976"/>
    <lineage>
        <taxon>Eukaryota</taxon>
        <taxon>Fungi</taxon>
        <taxon>Dikarya</taxon>
        <taxon>Ascomycota</taxon>
        <taxon>Pezizomycotina</taxon>
        <taxon>Sordariomycetes</taxon>
        <taxon>Sordariomycetidae</taxon>
        <taxon>Togniniales</taxon>
        <taxon>Togniniaceae</taxon>
        <taxon>Phaeoacremonium</taxon>
    </lineage>
</organism>